<dbReference type="InterPro" id="IPR028957">
    <property type="entry name" value="Imm50"/>
</dbReference>
<reference evidence="1 2" key="1">
    <citation type="submission" date="2019-06" db="EMBL/GenBank/DDBJ databases">
        <title>Pantoea dispersa Assembly.</title>
        <authorList>
            <person name="Wang J."/>
        </authorList>
    </citation>
    <scope>NUCLEOTIDE SEQUENCE [LARGE SCALE GENOMIC DNA]</scope>
    <source>
        <strain evidence="2">bio</strain>
    </source>
</reference>
<sequence>MNDWIEFIVNSQPIKSIYGDCTPSLNNVEVHSILFNRDGPTVSIKLNLNEYPTKPPKNWEI</sequence>
<comment type="caution">
    <text evidence="1">The sequence shown here is derived from an EMBL/GenBank/DDBJ whole genome shotgun (WGS) entry which is preliminary data.</text>
</comment>
<gene>
    <name evidence="1" type="ORF">FK492_13320</name>
</gene>
<dbReference type="Pfam" id="PF15594">
    <property type="entry name" value="Imm50"/>
    <property type="match status" value="1"/>
</dbReference>
<proteinExistence type="predicted"/>
<dbReference type="EMBL" id="VICF01000004">
    <property type="protein sequence ID" value="TQC74464.1"/>
    <property type="molecule type" value="Genomic_DNA"/>
</dbReference>
<keyword evidence="2" id="KW-1185">Reference proteome</keyword>
<evidence type="ECO:0000313" key="2">
    <source>
        <dbReference type="Proteomes" id="UP000319715"/>
    </source>
</evidence>
<protein>
    <submittedName>
        <fullName evidence="1">Uncharacterized protein</fullName>
    </submittedName>
</protein>
<evidence type="ECO:0000313" key="1">
    <source>
        <dbReference type="EMBL" id="TQC74464.1"/>
    </source>
</evidence>
<organism evidence="1 2">
    <name type="scientific">Pantoea dispersa</name>
    <dbReference type="NCBI Taxonomy" id="59814"/>
    <lineage>
        <taxon>Bacteria</taxon>
        <taxon>Pseudomonadati</taxon>
        <taxon>Pseudomonadota</taxon>
        <taxon>Gammaproteobacteria</taxon>
        <taxon>Enterobacterales</taxon>
        <taxon>Erwiniaceae</taxon>
        <taxon>Pantoea</taxon>
    </lineage>
</organism>
<accession>A0ABY2ZYJ4</accession>
<name>A0ABY2ZYJ4_9GAMM</name>
<dbReference type="Proteomes" id="UP000319715">
    <property type="component" value="Unassembled WGS sequence"/>
</dbReference>
<dbReference type="RefSeq" id="WP_141496374.1">
    <property type="nucleotide sequence ID" value="NZ_VICF01000004.1"/>
</dbReference>